<dbReference type="RefSeq" id="WP_167679530.1">
    <property type="nucleotide sequence ID" value="NZ_CP050313.1"/>
</dbReference>
<evidence type="ECO:0000313" key="2">
    <source>
        <dbReference type="EMBL" id="QIR15674.1"/>
    </source>
</evidence>
<evidence type="ECO:0000256" key="1">
    <source>
        <dbReference type="SAM" id="SignalP"/>
    </source>
</evidence>
<evidence type="ECO:0000313" key="3">
    <source>
        <dbReference type="Proteomes" id="UP000502608"/>
    </source>
</evidence>
<proteinExistence type="predicted"/>
<dbReference type="Proteomes" id="UP000502608">
    <property type="component" value="Chromosome"/>
</dbReference>
<keyword evidence="3" id="KW-1185">Reference proteome</keyword>
<dbReference type="KEGG" id="saes:HBH39_15255"/>
<protein>
    <submittedName>
        <fullName evidence="2">Uncharacterized protein</fullName>
    </submittedName>
</protein>
<reference evidence="2 3" key="1">
    <citation type="submission" date="2020-03" db="EMBL/GenBank/DDBJ databases">
        <title>Complete genome sequence of Shewanella sp.</title>
        <authorList>
            <person name="Kim Y.-S."/>
            <person name="Kim S.-J."/>
            <person name="Jung H.-K."/>
            <person name="Kim K.-H."/>
        </authorList>
    </citation>
    <scope>NUCLEOTIDE SEQUENCE [LARGE SCALE GENOMIC DNA]</scope>
    <source>
        <strain evidence="2 3">PN3F2</strain>
    </source>
</reference>
<dbReference type="EMBL" id="CP050313">
    <property type="protein sequence ID" value="QIR15674.1"/>
    <property type="molecule type" value="Genomic_DNA"/>
</dbReference>
<dbReference type="AlphaFoldDB" id="A0A6G9QM58"/>
<feature type="signal peptide" evidence="1">
    <location>
        <begin position="1"/>
        <end position="29"/>
    </location>
</feature>
<name>A0A6G9QM58_9GAMM</name>
<sequence length="103" mass="11158">MSTLNLKNRLVHIVGVSAVAILMSTNSFAAEVNSSIFQDTVTVVEQNIAKASQELLTNAKQEFILSLQTQIAEQVFDMSSEAQTETITQQATQRSLVTAAGQK</sequence>
<keyword evidence="1" id="KW-0732">Signal</keyword>
<gene>
    <name evidence="2" type="ORF">HBH39_15255</name>
</gene>
<accession>A0A6G9QM58</accession>
<feature type="chain" id="PRO_5026136660" evidence="1">
    <location>
        <begin position="30"/>
        <end position="103"/>
    </location>
</feature>
<organism evidence="2 3">
    <name type="scientific">Shewanella aestuarii</name>
    <dbReference type="NCBI Taxonomy" id="1028752"/>
    <lineage>
        <taxon>Bacteria</taxon>
        <taxon>Pseudomonadati</taxon>
        <taxon>Pseudomonadota</taxon>
        <taxon>Gammaproteobacteria</taxon>
        <taxon>Alteromonadales</taxon>
        <taxon>Shewanellaceae</taxon>
        <taxon>Shewanella</taxon>
    </lineage>
</organism>